<dbReference type="EMBL" id="FNJM01000001">
    <property type="protein sequence ID" value="SDO84320.1"/>
    <property type="molecule type" value="Genomic_DNA"/>
</dbReference>
<comment type="similarity">
    <text evidence="1">Belongs to the UPF0749 family.</text>
</comment>
<sequence length="241" mass="26366">MRKSTSQIVVAIVCALLGFLLAYQFKLLNKSEKNNLNQPNSDIISEIEGLKKQKEELVENNTKLLDELKKIEEAASENGKVEGEIKKNLDNSRMHLGVVDVIGPGIIITLKPKTDIFGGNANDTSKGISNIELVHIVNLMWSSRAEAISINDFRITPQTGIILSGNLIKIGSAGQQINPKEQIVIKVIGDKGNLNAGATFGGALDFGQLKIYNSDIKQSEDILINKTTQSLRTDFVKPVKE</sequence>
<dbReference type="STRING" id="94869.SAMN04488529_101591"/>
<dbReference type="Pfam" id="PF05949">
    <property type="entry name" value="DUF881"/>
    <property type="match status" value="1"/>
</dbReference>
<reference evidence="2 3" key="1">
    <citation type="submission" date="2016-10" db="EMBL/GenBank/DDBJ databases">
        <authorList>
            <person name="de Groot N.N."/>
        </authorList>
    </citation>
    <scope>NUCLEOTIDE SEQUENCE [LARGE SCALE GENOMIC DNA]</scope>
    <source>
        <strain evidence="2 3">DSM 12272</strain>
    </source>
</reference>
<dbReference type="Proteomes" id="UP000198597">
    <property type="component" value="Unassembled WGS sequence"/>
</dbReference>
<dbReference type="RefSeq" id="WP_089965634.1">
    <property type="nucleotide sequence ID" value="NZ_FNJM01000001.1"/>
</dbReference>
<protein>
    <submittedName>
        <fullName evidence="2">Uncharacterized conserved protein YlxW, UPF0749 family</fullName>
    </submittedName>
</protein>
<dbReference type="Gene3D" id="3.30.70.1880">
    <property type="entry name" value="Protein of unknown function DUF881"/>
    <property type="match status" value="1"/>
</dbReference>
<proteinExistence type="inferred from homology"/>
<evidence type="ECO:0000256" key="1">
    <source>
        <dbReference type="ARBA" id="ARBA00009108"/>
    </source>
</evidence>
<name>A0A1H0MW23_9CLOT</name>
<evidence type="ECO:0000313" key="3">
    <source>
        <dbReference type="Proteomes" id="UP000198597"/>
    </source>
</evidence>
<evidence type="ECO:0000313" key="2">
    <source>
        <dbReference type="EMBL" id="SDO84320.1"/>
    </source>
</evidence>
<organism evidence="2 3">
    <name type="scientific">Clostridium gasigenes</name>
    <dbReference type="NCBI Taxonomy" id="94869"/>
    <lineage>
        <taxon>Bacteria</taxon>
        <taxon>Bacillati</taxon>
        <taxon>Bacillota</taxon>
        <taxon>Clostridia</taxon>
        <taxon>Eubacteriales</taxon>
        <taxon>Clostridiaceae</taxon>
        <taxon>Clostridium</taxon>
    </lineage>
</organism>
<keyword evidence="3" id="KW-1185">Reference proteome</keyword>
<dbReference type="PANTHER" id="PTHR37313">
    <property type="entry name" value="UPF0749 PROTEIN RV1825"/>
    <property type="match status" value="1"/>
</dbReference>
<dbReference type="InterPro" id="IPR010273">
    <property type="entry name" value="DUF881"/>
</dbReference>
<accession>A0A1H0MW23</accession>
<dbReference type="AlphaFoldDB" id="A0A1H0MW23"/>
<dbReference type="OrthoDB" id="9776196at2"/>
<gene>
    <name evidence="2" type="ORF">SAMN04488529_101591</name>
</gene>
<dbReference type="PANTHER" id="PTHR37313:SF2">
    <property type="entry name" value="UPF0749 PROTEIN YLXX"/>
    <property type="match status" value="1"/>
</dbReference>